<comment type="function">
    <text evidence="4">Component of the eukaryotic translation initiation factor 3 (eIF-3) complex, which is required for several steps in the initiation of protein synthesis. The eIF-3 complex associates with the 40S ribosome and facilitates the recruitment of eIF-1, eIF-1A, eIF-2:GTP:methionyl-tRNAi and eIF-5 to form the 43S pre-initiation complex (43S PIC). The eIF-3 complex stimulates mRNA recruitment to the 43S PIC and scanning of the mRNA for AUG recognition. The eIF-3 complex is also required for disassembly and recycling of post-termination ribosomal complexes and subsequently prevents premature joining of the 40S and 60S ribosomal subunits prior to initiation. The eIF-3 complex specifically targets and initiates translation of a subset of mRNAs involved in cell proliferation, including cell cycling, differentiation and apoptosis, and uses different modes of RNA stem-loop binding to exert either translational activation or repression.</text>
</comment>
<evidence type="ECO:0000256" key="3">
    <source>
        <dbReference type="ARBA" id="ARBA00022917"/>
    </source>
</evidence>
<dbReference type="GO" id="GO:0003723">
    <property type="term" value="F:RNA binding"/>
    <property type="evidence" value="ECO:0007669"/>
    <property type="project" value="UniProtKB-UniRule"/>
</dbReference>
<name>A0AAV2BTJ2_9ARAC</name>
<dbReference type="GO" id="GO:0033290">
    <property type="term" value="C:eukaryotic 48S preinitiation complex"/>
    <property type="evidence" value="ECO:0007669"/>
    <property type="project" value="UniProtKB-UniRule"/>
</dbReference>
<dbReference type="GO" id="GO:0003743">
    <property type="term" value="F:translation initiation factor activity"/>
    <property type="evidence" value="ECO:0007669"/>
    <property type="project" value="UniProtKB-UniRule"/>
</dbReference>
<sequence length="242" mass="28016">MAEAMKATVASMLKGIDRYNPENLTTLEKYIDIQARENAYDLEANLAVLKLYQFNPTQYRLPVVQMILLKALTNLPHTDFVLCKCLIDQQNLEHEDIKNIVYLHDLLETCHFKAFWDGIKKVMSLIIGISGFEDSIRKFICHVVNITFQSIEKDTLSTFLGGLPDYQLKVWMNKYGWKENGENLVFISNQEENIKTKNITEKIEFDSLRHVCVCEKLSLTQRMISLVILHELCFKHNGIALI</sequence>
<dbReference type="Gene3D" id="1.10.10.10">
    <property type="entry name" value="Winged helix-like DNA-binding domain superfamily/Winged helix DNA-binding domain"/>
    <property type="match status" value="1"/>
</dbReference>
<dbReference type="PROSITE" id="PS50250">
    <property type="entry name" value="PCI"/>
    <property type="match status" value="1"/>
</dbReference>
<evidence type="ECO:0000259" key="6">
    <source>
        <dbReference type="PROSITE" id="PS50250"/>
    </source>
</evidence>
<dbReference type="InterPro" id="IPR000717">
    <property type="entry name" value="PCI_dom"/>
</dbReference>
<dbReference type="InterPro" id="IPR036390">
    <property type="entry name" value="WH_DNA-bd_sf"/>
</dbReference>
<dbReference type="FunFam" id="1.25.40.250:FF:000001">
    <property type="entry name" value="Eukaryotic translation initiation factor 3 subunit K"/>
    <property type="match status" value="1"/>
</dbReference>
<accession>A0AAV2BTJ2</accession>
<evidence type="ECO:0000256" key="4">
    <source>
        <dbReference type="ARBA" id="ARBA00057041"/>
    </source>
</evidence>
<keyword evidence="1 5" id="KW-0963">Cytoplasm</keyword>
<dbReference type="Pfam" id="PF10075">
    <property type="entry name" value="CSN8_PSD8_EIF3K"/>
    <property type="match status" value="1"/>
</dbReference>
<dbReference type="GO" id="GO:0005852">
    <property type="term" value="C:eukaryotic translation initiation factor 3 complex"/>
    <property type="evidence" value="ECO:0007669"/>
    <property type="project" value="UniProtKB-UniRule"/>
</dbReference>
<dbReference type="GO" id="GO:0001732">
    <property type="term" value="P:formation of cytoplasmic translation initiation complex"/>
    <property type="evidence" value="ECO:0007669"/>
    <property type="project" value="UniProtKB-UniRule"/>
</dbReference>
<protein>
    <recommendedName>
        <fullName evidence="5">Eukaryotic translation initiation factor 3 subunit K</fullName>
        <shortName evidence="5">eIF3k</shortName>
    </recommendedName>
    <alternativeName>
        <fullName evidence="5">eIF-3 p25</fullName>
    </alternativeName>
</protein>
<comment type="subcellular location">
    <subcellularLocation>
        <location evidence="5">Cytoplasm</location>
    </subcellularLocation>
</comment>
<comment type="similarity">
    <text evidence="5">Belongs to the eIF-3 subunit K family.</text>
</comment>
<dbReference type="AlphaFoldDB" id="A0AAV2BTJ2"/>
<dbReference type="GO" id="GO:0016282">
    <property type="term" value="C:eukaryotic 43S preinitiation complex"/>
    <property type="evidence" value="ECO:0007669"/>
    <property type="project" value="UniProtKB-UniRule"/>
</dbReference>
<keyword evidence="3 5" id="KW-0648">Protein biosynthesis</keyword>
<keyword evidence="2 5" id="KW-0396">Initiation factor</keyword>
<dbReference type="HAMAP" id="MF_03010">
    <property type="entry name" value="eIF3k"/>
    <property type="match status" value="1"/>
</dbReference>
<dbReference type="PANTHER" id="PTHR13022">
    <property type="entry name" value="EUKARYOTIC TRANSLATION INITIATION FACTOR 3 SUBUNIT 11"/>
    <property type="match status" value="1"/>
</dbReference>
<dbReference type="GO" id="GO:0043022">
    <property type="term" value="F:ribosome binding"/>
    <property type="evidence" value="ECO:0007669"/>
    <property type="project" value="InterPro"/>
</dbReference>
<organism evidence="7 8">
    <name type="scientific">Larinioides sclopetarius</name>
    <dbReference type="NCBI Taxonomy" id="280406"/>
    <lineage>
        <taxon>Eukaryota</taxon>
        <taxon>Metazoa</taxon>
        <taxon>Ecdysozoa</taxon>
        <taxon>Arthropoda</taxon>
        <taxon>Chelicerata</taxon>
        <taxon>Arachnida</taxon>
        <taxon>Araneae</taxon>
        <taxon>Araneomorphae</taxon>
        <taxon>Entelegynae</taxon>
        <taxon>Araneoidea</taxon>
        <taxon>Araneidae</taxon>
        <taxon>Larinioides</taxon>
    </lineage>
</organism>
<evidence type="ECO:0000256" key="2">
    <source>
        <dbReference type="ARBA" id="ARBA00022540"/>
    </source>
</evidence>
<dbReference type="PANTHER" id="PTHR13022:SF0">
    <property type="entry name" value="EUKARYOTIC TRANSLATION INITIATION FACTOR 3 SUBUNIT K"/>
    <property type="match status" value="1"/>
</dbReference>
<dbReference type="FunFam" id="1.10.10.10:FF:000212">
    <property type="entry name" value="Eukaryotic translation initiation factor 3 subunit K"/>
    <property type="match status" value="1"/>
</dbReference>
<dbReference type="GO" id="GO:0006446">
    <property type="term" value="P:regulation of translational initiation"/>
    <property type="evidence" value="ECO:0007669"/>
    <property type="project" value="InterPro"/>
</dbReference>
<proteinExistence type="inferred from homology"/>
<comment type="function">
    <text evidence="5">Component of the eukaryotic translation initiation factor 3 (eIF-3) complex, which is involved in protein synthesis of a specialized repertoire of mRNAs and, together with other initiation factors, stimulates binding of mRNA and methionyl-tRNAi to the 40S ribosome. The eIF-3 complex specifically targets and initiates translation of a subset of mRNAs involved in cell proliferation.</text>
</comment>
<comment type="caution">
    <text evidence="7">The sequence shown here is derived from an EMBL/GenBank/DDBJ whole genome shotgun (WGS) entry which is preliminary data.</text>
</comment>
<evidence type="ECO:0000256" key="5">
    <source>
        <dbReference type="HAMAP-Rule" id="MF_03010"/>
    </source>
</evidence>
<dbReference type="InterPro" id="IPR033464">
    <property type="entry name" value="CSN8_PSD8_EIF3K"/>
</dbReference>
<dbReference type="InterPro" id="IPR009374">
    <property type="entry name" value="eIF3k"/>
</dbReference>
<comment type="subunit">
    <text evidence="5">Component of the eukaryotic translation initiation factor 3 (eIF-3) complex.</text>
</comment>
<reference evidence="7 8" key="1">
    <citation type="submission" date="2024-04" db="EMBL/GenBank/DDBJ databases">
        <authorList>
            <person name="Rising A."/>
            <person name="Reimegard J."/>
            <person name="Sonavane S."/>
            <person name="Akerstrom W."/>
            <person name="Nylinder S."/>
            <person name="Hedman E."/>
            <person name="Kallberg Y."/>
        </authorList>
    </citation>
    <scope>NUCLEOTIDE SEQUENCE [LARGE SCALE GENOMIC DNA]</scope>
</reference>
<dbReference type="SUPFAM" id="SSF48371">
    <property type="entry name" value="ARM repeat"/>
    <property type="match status" value="1"/>
</dbReference>
<dbReference type="InterPro" id="IPR016024">
    <property type="entry name" value="ARM-type_fold"/>
</dbReference>
<keyword evidence="8" id="KW-1185">Reference proteome</keyword>
<dbReference type="InterPro" id="IPR036388">
    <property type="entry name" value="WH-like_DNA-bd_sf"/>
</dbReference>
<evidence type="ECO:0000256" key="1">
    <source>
        <dbReference type="ARBA" id="ARBA00022490"/>
    </source>
</evidence>
<gene>
    <name evidence="7" type="ORF">LARSCL_LOCUS21474</name>
</gene>
<evidence type="ECO:0000313" key="7">
    <source>
        <dbReference type="EMBL" id="CAL1299636.1"/>
    </source>
</evidence>
<dbReference type="InterPro" id="IPR016020">
    <property type="entry name" value="Transl_init_fac_sub12_N_euk"/>
</dbReference>
<dbReference type="Gene3D" id="1.25.40.250">
    <property type="entry name" value="ARM repeat, domain 1"/>
    <property type="match status" value="1"/>
</dbReference>
<dbReference type="SUPFAM" id="SSF46785">
    <property type="entry name" value="Winged helix' DNA-binding domain"/>
    <property type="match status" value="1"/>
</dbReference>
<evidence type="ECO:0000313" key="8">
    <source>
        <dbReference type="Proteomes" id="UP001497382"/>
    </source>
</evidence>
<feature type="domain" description="PCI" evidence="6">
    <location>
        <begin position="40"/>
        <end position="202"/>
    </location>
</feature>
<dbReference type="EMBL" id="CAXIEN010000511">
    <property type="protein sequence ID" value="CAL1299636.1"/>
    <property type="molecule type" value="Genomic_DNA"/>
</dbReference>
<dbReference type="Proteomes" id="UP001497382">
    <property type="component" value="Unassembled WGS sequence"/>
</dbReference>